<dbReference type="NCBIfam" id="TIGR01856">
    <property type="entry name" value="hisJ_fam"/>
    <property type="match status" value="1"/>
</dbReference>
<comment type="pathway">
    <text evidence="1 8">Amino-acid biosynthesis; L-histidine biosynthesis; L-histidine from 5-phospho-alpha-D-ribose 1-diphosphate: step 8/9.</text>
</comment>
<keyword evidence="5 8" id="KW-0378">Hydrolase</keyword>
<dbReference type="AlphaFoldDB" id="A0A252F5C0"/>
<keyword evidence="11" id="KW-1185">Reference proteome</keyword>
<dbReference type="InterPro" id="IPR010140">
    <property type="entry name" value="Histidinol_P_phosphatase_HisJ"/>
</dbReference>
<evidence type="ECO:0000259" key="9">
    <source>
        <dbReference type="Pfam" id="PF02811"/>
    </source>
</evidence>
<comment type="caution">
    <text evidence="10">The sequence shown here is derived from an EMBL/GenBank/DDBJ whole genome shotgun (WGS) entry which is preliminary data.</text>
</comment>
<dbReference type="Gene3D" id="3.20.20.140">
    <property type="entry name" value="Metal-dependent hydrolases"/>
    <property type="match status" value="1"/>
</dbReference>
<dbReference type="InterPro" id="IPR016195">
    <property type="entry name" value="Pol/histidinol_Pase-like"/>
</dbReference>
<evidence type="ECO:0000256" key="3">
    <source>
        <dbReference type="ARBA" id="ARBA00013085"/>
    </source>
</evidence>
<dbReference type="GO" id="GO:0000105">
    <property type="term" value="P:L-histidine biosynthetic process"/>
    <property type="evidence" value="ECO:0007669"/>
    <property type="project" value="UniProtKB-UniRule"/>
</dbReference>
<dbReference type="EMBL" id="NHOC01000004">
    <property type="protein sequence ID" value="OUM20860.1"/>
    <property type="molecule type" value="Genomic_DNA"/>
</dbReference>
<dbReference type="Proteomes" id="UP000194903">
    <property type="component" value="Unassembled WGS sequence"/>
</dbReference>
<dbReference type="EC" id="3.1.3.15" evidence="3 8"/>
<dbReference type="PANTHER" id="PTHR21039:SF0">
    <property type="entry name" value="HISTIDINOL-PHOSPHATASE"/>
    <property type="match status" value="1"/>
</dbReference>
<evidence type="ECO:0000313" key="11">
    <source>
        <dbReference type="Proteomes" id="UP000194903"/>
    </source>
</evidence>
<reference evidence="10 11" key="1">
    <citation type="submission" date="2017-05" db="EMBL/GenBank/DDBJ databases">
        <title>Butyricicoccus porcorum sp. nov. a butyrate-producing bacterium from the swine intestinal tract.</title>
        <authorList>
            <person name="Trachsel J."/>
            <person name="Humphrey S."/>
            <person name="Allen H.K."/>
        </authorList>
    </citation>
    <scope>NUCLEOTIDE SEQUENCE [LARGE SCALE GENOMIC DNA]</scope>
    <source>
        <strain evidence="10">BB10</strain>
    </source>
</reference>
<protein>
    <recommendedName>
        <fullName evidence="3 8">Histidinol-phosphatase</fullName>
        <shortName evidence="8">HolPase</shortName>
        <ecNumber evidence="3 8">3.1.3.15</ecNumber>
    </recommendedName>
</protein>
<keyword evidence="4 8" id="KW-0028">Amino-acid biosynthesis</keyword>
<dbReference type="OrthoDB" id="9775255at2"/>
<name>A0A252F5C0_9FIRM</name>
<accession>A0A252F5C0</accession>
<gene>
    <name evidence="10" type="ORF">CBW42_04525</name>
</gene>
<evidence type="ECO:0000256" key="2">
    <source>
        <dbReference type="ARBA" id="ARBA00009152"/>
    </source>
</evidence>
<evidence type="ECO:0000313" key="10">
    <source>
        <dbReference type="EMBL" id="OUM20860.1"/>
    </source>
</evidence>
<evidence type="ECO:0000256" key="5">
    <source>
        <dbReference type="ARBA" id="ARBA00022801"/>
    </source>
</evidence>
<comment type="catalytic activity">
    <reaction evidence="7 8">
        <text>L-histidinol phosphate + H2O = L-histidinol + phosphate</text>
        <dbReference type="Rhea" id="RHEA:14465"/>
        <dbReference type="ChEBI" id="CHEBI:15377"/>
        <dbReference type="ChEBI" id="CHEBI:43474"/>
        <dbReference type="ChEBI" id="CHEBI:57699"/>
        <dbReference type="ChEBI" id="CHEBI:57980"/>
        <dbReference type="EC" id="3.1.3.15"/>
    </reaction>
</comment>
<dbReference type="GO" id="GO:0004401">
    <property type="term" value="F:histidinol-phosphatase activity"/>
    <property type="evidence" value="ECO:0007669"/>
    <property type="project" value="UniProtKB-UniRule"/>
</dbReference>
<evidence type="ECO:0000256" key="1">
    <source>
        <dbReference type="ARBA" id="ARBA00004970"/>
    </source>
</evidence>
<sequence>MNHNLLHEMRKFAMTTDLHTHTAYSYDAADRPLRQHVQAAIQGGIDVLGFTEHLEFFRTDALSASDFAPDEVDFAGYAREIAPFRSGRMILPDIAAQQRDIAACREEFVGTITLRAGIEMGQPHAAPELADKLQKEFSFDYVIGSIHQTAADMDMYFYRYENINQNDFLHAYFDEMEAMLAYGHFQILGHIDYPLRVMKLPHNRPSLKGYMERVDIILKGIIERGIALECNAKGLFGWQQSVGPEDFVLTRYRELGGTYITTGSDSHAPESIGAGIPQALDRLRAFGFAYITDFENGKAIQHRL</sequence>
<dbReference type="UniPathway" id="UPA00031">
    <property type="reaction ID" value="UER00013"/>
</dbReference>
<feature type="domain" description="PHP" evidence="9">
    <location>
        <begin position="17"/>
        <end position="232"/>
    </location>
</feature>
<dbReference type="InterPro" id="IPR004013">
    <property type="entry name" value="PHP_dom"/>
</dbReference>
<evidence type="ECO:0000256" key="7">
    <source>
        <dbReference type="ARBA" id="ARBA00049158"/>
    </source>
</evidence>
<evidence type="ECO:0000256" key="8">
    <source>
        <dbReference type="RuleBase" id="RU366003"/>
    </source>
</evidence>
<dbReference type="SUPFAM" id="SSF89550">
    <property type="entry name" value="PHP domain-like"/>
    <property type="match status" value="1"/>
</dbReference>
<evidence type="ECO:0000256" key="4">
    <source>
        <dbReference type="ARBA" id="ARBA00022605"/>
    </source>
</evidence>
<comment type="similarity">
    <text evidence="2 8">Belongs to the PHP hydrolase family. HisK subfamily.</text>
</comment>
<dbReference type="GO" id="GO:0005737">
    <property type="term" value="C:cytoplasm"/>
    <property type="evidence" value="ECO:0007669"/>
    <property type="project" value="TreeGrafter"/>
</dbReference>
<keyword evidence="6 8" id="KW-0368">Histidine biosynthesis</keyword>
<organism evidence="10 11">
    <name type="scientific">Butyricicoccus porcorum</name>
    <dbReference type="NCBI Taxonomy" id="1945634"/>
    <lineage>
        <taxon>Bacteria</taxon>
        <taxon>Bacillati</taxon>
        <taxon>Bacillota</taxon>
        <taxon>Clostridia</taxon>
        <taxon>Eubacteriales</taxon>
        <taxon>Butyricicoccaceae</taxon>
        <taxon>Butyricicoccus</taxon>
    </lineage>
</organism>
<dbReference type="PANTHER" id="PTHR21039">
    <property type="entry name" value="HISTIDINOL PHOSPHATASE-RELATED"/>
    <property type="match status" value="1"/>
</dbReference>
<dbReference type="Pfam" id="PF02811">
    <property type="entry name" value="PHP"/>
    <property type="match status" value="1"/>
</dbReference>
<proteinExistence type="inferred from homology"/>
<evidence type="ECO:0000256" key="6">
    <source>
        <dbReference type="ARBA" id="ARBA00023102"/>
    </source>
</evidence>